<evidence type="ECO:0000259" key="10">
    <source>
        <dbReference type="Pfam" id="PF00520"/>
    </source>
</evidence>
<keyword evidence="3 9" id="KW-0812">Transmembrane</keyword>
<evidence type="ECO:0000256" key="9">
    <source>
        <dbReference type="SAM" id="Phobius"/>
    </source>
</evidence>
<evidence type="ECO:0000256" key="1">
    <source>
        <dbReference type="ARBA" id="ARBA00004141"/>
    </source>
</evidence>
<evidence type="ECO:0000256" key="6">
    <source>
        <dbReference type="ARBA" id="ARBA00023136"/>
    </source>
</evidence>
<dbReference type="InterPro" id="IPR002153">
    <property type="entry name" value="TRPC_channel"/>
</dbReference>
<feature type="region of interest" description="Disordered" evidence="8">
    <location>
        <begin position="648"/>
        <end position="680"/>
    </location>
</feature>
<proteinExistence type="predicted"/>
<dbReference type="GO" id="GO:0051480">
    <property type="term" value="P:regulation of cytosolic calcium ion concentration"/>
    <property type="evidence" value="ECO:0007669"/>
    <property type="project" value="TreeGrafter"/>
</dbReference>
<accession>A0AAU9WWY6</accession>
<feature type="region of interest" description="Disordered" evidence="8">
    <location>
        <begin position="29"/>
        <end position="48"/>
    </location>
</feature>
<keyword evidence="12" id="KW-1185">Reference proteome</keyword>
<comment type="subcellular location">
    <subcellularLocation>
        <location evidence="1">Membrane</location>
        <topology evidence="1">Multi-pass membrane protein</topology>
    </subcellularLocation>
</comment>
<dbReference type="Gene3D" id="1.10.287.70">
    <property type="match status" value="1"/>
</dbReference>
<evidence type="ECO:0000256" key="3">
    <source>
        <dbReference type="ARBA" id="ARBA00022692"/>
    </source>
</evidence>
<sequence length="680" mass="79140">MESASEGQSFVDGRLQWIKDKMRRKDIPNNAGTRGKIRFGPQEETNSPVHYDTDTFTLNYFLSAKGDHMSWENIQKVVTVNALCDAEDPIKNAFKVHAKLLHLAETTTENTKSLENLADNVQDFAFDFLDQVERKEDMRINDKDMDRYGSLFSDMTDNAIAEQQKKFLSHPFVFKRVEKRWKYGLSEDFQSGKLHRCVLLLIMMLDTILTPLLLPLIAYAFLQDQQQKAEGEKSRSLCTRILETYRWYSDTPCVIFVKTQFMQLIFIVLHFWISINGSSVAPTIEEGLVLFFFVGFVVSEIHQYKTSAEKVYFRDMWNYLDMGIVFIYVVILVCRIATSIIGGDAFHNRWLEIANYSYGFNTLFLTLRFSSILELSSVVGPLQLALFQMLRDLLIILIQFAFVIVAFSMAITKCYTAEKSYTIPQDSKSNYTEYCVPGNFDCFLKSAIHLVWSVFGMAHFEEMESQTSTTTIIVVLLFLCFLVLSVIMLVNILVALLTATYDKYKNGWEIEWKFSRSVMEEQYRRMHVVVVPFNILTLPIVYLYWGLHEDTGEERKERRKKEYKDFLKSVFFPIITHRYKEKYKGSFPSTVDSKLNTLEENLNRVKRELEIPEEKEQGSQEPNRVVSVKSRLERIEEKLNILIKRLGQTKEQAKRETKSDNIGTPQMQNSREDNGQDCHL</sequence>
<protein>
    <recommendedName>
        <fullName evidence="10">Ion transport domain-containing protein</fullName>
    </recommendedName>
</protein>
<dbReference type="EMBL" id="CALNXJ010000023">
    <property type="protein sequence ID" value="CAH3128016.1"/>
    <property type="molecule type" value="Genomic_DNA"/>
</dbReference>
<dbReference type="GO" id="GO:0070679">
    <property type="term" value="F:inositol 1,4,5 trisphosphate binding"/>
    <property type="evidence" value="ECO:0007669"/>
    <property type="project" value="TreeGrafter"/>
</dbReference>
<comment type="caution">
    <text evidence="11">The sequence shown here is derived from an EMBL/GenBank/DDBJ whole genome shotgun (WGS) entry which is preliminary data.</text>
</comment>
<dbReference type="Pfam" id="PF00520">
    <property type="entry name" value="Ion_trans"/>
    <property type="match status" value="1"/>
</dbReference>
<dbReference type="PANTHER" id="PTHR10117">
    <property type="entry name" value="TRANSIENT RECEPTOR POTENTIAL CHANNEL"/>
    <property type="match status" value="1"/>
</dbReference>
<keyword evidence="6 9" id="KW-0472">Membrane</keyword>
<dbReference type="GO" id="GO:0005886">
    <property type="term" value="C:plasma membrane"/>
    <property type="evidence" value="ECO:0007669"/>
    <property type="project" value="TreeGrafter"/>
</dbReference>
<evidence type="ECO:0000313" key="11">
    <source>
        <dbReference type="EMBL" id="CAH3128016.1"/>
    </source>
</evidence>
<evidence type="ECO:0000256" key="4">
    <source>
        <dbReference type="ARBA" id="ARBA00022989"/>
    </source>
</evidence>
<feature type="compositionally biased region" description="Basic and acidic residues" evidence="8">
    <location>
        <begin position="670"/>
        <end position="680"/>
    </location>
</feature>
<dbReference type="GO" id="GO:0015279">
    <property type="term" value="F:store-operated calcium channel activity"/>
    <property type="evidence" value="ECO:0007669"/>
    <property type="project" value="TreeGrafter"/>
</dbReference>
<dbReference type="GO" id="GO:0034703">
    <property type="term" value="C:cation channel complex"/>
    <property type="evidence" value="ECO:0007669"/>
    <property type="project" value="TreeGrafter"/>
</dbReference>
<evidence type="ECO:0000313" key="12">
    <source>
        <dbReference type="Proteomes" id="UP001159428"/>
    </source>
</evidence>
<feature type="compositionally biased region" description="Polar residues" evidence="8">
    <location>
        <begin position="660"/>
        <end position="669"/>
    </location>
</feature>
<evidence type="ECO:0000256" key="7">
    <source>
        <dbReference type="ARBA" id="ARBA00023303"/>
    </source>
</evidence>
<feature type="transmembrane region" description="Helical" evidence="9">
    <location>
        <begin position="393"/>
        <end position="411"/>
    </location>
</feature>
<gene>
    <name evidence="11" type="ORF">PMEA_00013240</name>
</gene>
<keyword evidence="4 9" id="KW-1133">Transmembrane helix</keyword>
<keyword evidence="5" id="KW-0406">Ion transport</keyword>
<dbReference type="PANTHER" id="PTHR10117:SF54">
    <property type="entry name" value="TRANSIENT RECEPTOR POTENTIAL-GAMMA PROTEIN"/>
    <property type="match status" value="1"/>
</dbReference>
<evidence type="ECO:0000256" key="5">
    <source>
        <dbReference type="ARBA" id="ARBA00023065"/>
    </source>
</evidence>
<feature type="domain" description="Ion transport" evidence="10">
    <location>
        <begin position="264"/>
        <end position="505"/>
    </location>
</feature>
<keyword evidence="2" id="KW-0813">Transport</keyword>
<organism evidence="11 12">
    <name type="scientific">Pocillopora meandrina</name>
    <dbReference type="NCBI Taxonomy" id="46732"/>
    <lineage>
        <taxon>Eukaryota</taxon>
        <taxon>Metazoa</taxon>
        <taxon>Cnidaria</taxon>
        <taxon>Anthozoa</taxon>
        <taxon>Hexacorallia</taxon>
        <taxon>Scleractinia</taxon>
        <taxon>Astrocoeniina</taxon>
        <taxon>Pocilloporidae</taxon>
        <taxon>Pocillopora</taxon>
    </lineage>
</organism>
<evidence type="ECO:0000256" key="2">
    <source>
        <dbReference type="ARBA" id="ARBA00022448"/>
    </source>
</evidence>
<dbReference type="Proteomes" id="UP001159428">
    <property type="component" value="Unassembled WGS sequence"/>
</dbReference>
<feature type="transmembrane region" description="Helical" evidence="9">
    <location>
        <begin position="198"/>
        <end position="222"/>
    </location>
</feature>
<reference evidence="11 12" key="1">
    <citation type="submission" date="2022-05" db="EMBL/GenBank/DDBJ databases">
        <authorList>
            <consortium name="Genoscope - CEA"/>
            <person name="William W."/>
        </authorList>
    </citation>
    <scope>NUCLEOTIDE SEQUENCE [LARGE SCALE GENOMIC DNA]</scope>
</reference>
<keyword evidence="7" id="KW-0407">Ion channel</keyword>
<name>A0AAU9WWY6_9CNID</name>
<feature type="transmembrane region" description="Helical" evidence="9">
    <location>
        <begin position="319"/>
        <end position="342"/>
    </location>
</feature>
<feature type="transmembrane region" description="Helical" evidence="9">
    <location>
        <begin position="279"/>
        <end position="298"/>
    </location>
</feature>
<feature type="transmembrane region" description="Helical" evidence="9">
    <location>
        <begin position="362"/>
        <end position="386"/>
    </location>
</feature>
<feature type="transmembrane region" description="Helical" evidence="9">
    <location>
        <begin position="472"/>
        <end position="497"/>
    </location>
</feature>
<dbReference type="InterPro" id="IPR005821">
    <property type="entry name" value="Ion_trans_dom"/>
</dbReference>
<dbReference type="AlphaFoldDB" id="A0AAU9WWY6"/>
<feature type="transmembrane region" description="Helical" evidence="9">
    <location>
        <begin position="526"/>
        <end position="545"/>
    </location>
</feature>
<feature type="transmembrane region" description="Helical" evidence="9">
    <location>
        <begin position="253"/>
        <end position="273"/>
    </location>
</feature>
<evidence type="ECO:0000256" key="8">
    <source>
        <dbReference type="SAM" id="MobiDB-lite"/>
    </source>
</evidence>